<feature type="transmembrane region" description="Helical" evidence="7">
    <location>
        <begin position="46"/>
        <end position="70"/>
    </location>
</feature>
<evidence type="ECO:0000313" key="9">
    <source>
        <dbReference type="EMBL" id="MCI2240794.1"/>
    </source>
</evidence>
<dbReference type="PANTHER" id="PTHR30176">
    <property type="entry name" value="FERREDOXIN-TYPE PROTEIN NAPH"/>
    <property type="match status" value="1"/>
</dbReference>
<dbReference type="Pfam" id="PF12801">
    <property type="entry name" value="Fer4_5"/>
    <property type="match status" value="2"/>
</dbReference>
<keyword evidence="7" id="KW-1133">Transmembrane helix</keyword>
<name>A0ABS9WD57_9ACTN</name>
<dbReference type="Proteomes" id="UP001430755">
    <property type="component" value="Unassembled WGS sequence"/>
</dbReference>
<dbReference type="PROSITE" id="PS00198">
    <property type="entry name" value="4FE4S_FER_1"/>
    <property type="match status" value="1"/>
</dbReference>
<keyword evidence="7" id="KW-0472">Membrane</keyword>
<dbReference type="PANTHER" id="PTHR30176:SF3">
    <property type="entry name" value="FERREDOXIN-TYPE PROTEIN NAPH"/>
    <property type="match status" value="1"/>
</dbReference>
<protein>
    <submittedName>
        <fullName evidence="9">4Fe-4S binding protein</fullName>
    </submittedName>
</protein>
<feature type="domain" description="4Fe-4S ferredoxin-type" evidence="8">
    <location>
        <begin position="244"/>
        <end position="273"/>
    </location>
</feature>
<evidence type="ECO:0000256" key="3">
    <source>
        <dbReference type="ARBA" id="ARBA00022723"/>
    </source>
</evidence>
<dbReference type="RefSeq" id="WP_242164223.1">
    <property type="nucleotide sequence ID" value="NZ_JAJMLW010000001.1"/>
</dbReference>
<dbReference type="PROSITE" id="PS51257">
    <property type="entry name" value="PROKAR_LIPOPROTEIN"/>
    <property type="match status" value="1"/>
</dbReference>
<dbReference type="InterPro" id="IPR017896">
    <property type="entry name" value="4Fe4S_Fe-S-bd"/>
</dbReference>
<evidence type="ECO:0000256" key="2">
    <source>
        <dbReference type="ARBA" id="ARBA00022485"/>
    </source>
</evidence>
<evidence type="ECO:0000259" key="8">
    <source>
        <dbReference type="PROSITE" id="PS51379"/>
    </source>
</evidence>
<keyword evidence="6" id="KW-0411">Iron-sulfur</keyword>
<keyword evidence="4" id="KW-0249">Electron transport</keyword>
<proteinExistence type="predicted"/>
<dbReference type="EMBL" id="JAJMLW010000001">
    <property type="protein sequence ID" value="MCI2240794.1"/>
    <property type="molecule type" value="Genomic_DNA"/>
</dbReference>
<keyword evidence="5" id="KW-0408">Iron</keyword>
<dbReference type="PROSITE" id="PS51379">
    <property type="entry name" value="4FE4S_FER_2"/>
    <property type="match status" value="1"/>
</dbReference>
<keyword evidence="7" id="KW-0812">Transmembrane</keyword>
<evidence type="ECO:0000256" key="7">
    <source>
        <dbReference type="SAM" id="Phobius"/>
    </source>
</evidence>
<feature type="transmembrane region" description="Helical" evidence="7">
    <location>
        <begin position="173"/>
        <end position="200"/>
    </location>
</feature>
<keyword evidence="2" id="KW-0004">4Fe-4S</keyword>
<reference evidence="9" key="1">
    <citation type="submission" date="2021-11" db="EMBL/GenBank/DDBJ databases">
        <title>A Novel Adlercreutzia Species, isolated from a Allomyrina dichotoma larva feces.</title>
        <authorList>
            <person name="Suh M.K."/>
        </authorList>
    </citation>
    <scope>NUCLEOTIDE SEQUENCE</scope>
    <source>
        <strain evidence="9">JBNU-10</strain>
    </source>
</reference>
<gene>
    <name evidence="9" type="ORF">LPT13_00260</name>
</gene>
<accession>A0ABS9WD57</accession>
<dbReference type="InterPro" id="IPR051684">
    <property type="entry name" value="Electron_Trans/Redox"/>
</dbReference>
<evidence type="ECO:0000256" key="1">
    <source>
        <dbReference type="ARBA" id="ARBA00022448"/>
    </source>
</evidence>
<sequence>MRYLRIGVALAVLAAVLACTFAHVPAGTLCALCPVGFAEIAVASGSVPWALLPGVLALLAVVALLGRVFCSWVCPTSLTRNLFGGRTPRGLTGRTGTCAGCATGAGSAAGDPNAARTRSSLAAQGIVLAVLLAVSLVVHFPVFCLFCPIGLAFGTLFAASRLLITWQPGWELIVFPAMLLAEVFLLRRWCAAICPLGFFFGLAAKLHVRLPFAPKPRADAATCLYAEGCRTCATVCPEDICDATATPRDLEDCTGCLDCKEHCPTKAVKLTGK</sequence>
<dbReference type="InterPro" id="IPR017900">
    <property type="entry name" value="4Fe4S_Fe_S_CS"/>
</dbReference>
<keyword evidence="3" id="KW-0479">Metal-binding</keyword>
<keyword evidence="1" id="KW-0813">Transport</keyword>
<evidence type="ECO:0000256" key="5">
    <source>
        <dbReference type="ARBA" id="ARBA00023004"/>
    </source>
</evidence>
<comment type="caution">
    <text evidence="9">The sequence shown here is derived from an EMBL/GenBank/DDBJ whole genome shotgun (WGS) entry which is preliminary data.</text>
</comment>
<evidence type="ECO:0000313" key="10">
    <source>
        <dbReference type="Proteomes" id="UP001430755"/>
    </source>
</evidence>
<feature type="transmembrane region" description="Helical" evidence="7">
    <location>
        <begin position="126"/>
        <end position="153"/>
    </location>
</feature>
<dbReference type="SUPFAM" id="SSF54862">
    <property type="entry name" value="4Fe-4S ferredoxins"/>
    <property type="match status" value="1"/>
</dbReference>
<evidence type="ECO:0000256" key="6">
    <source>
        <dbReference type="ARBA" id="ARBA00023014"/>
    </source>
</evidence>
<keyword evidence="10" id="KW-1185">Reference proteome</keyword>
<organism evidence="9 10">
    <name type="scientific">Adlercreutzia faecimuris</name>
    <dbReference type="NCBI Taxonomy" id="2897341"/>
    <lineage>
        <taxon>Bacteria</taxon>
        <taxon>Bacillati</taxon>
        <taxon>Actinomycetota</taxon>
        <taxon>Coriobacteriia</taxon>
        <taxon>Eggerthellales</taxon>
        <taxon>Eggerthellaceae</taxon>
        <taxon>Adlercreutzia</taxon>
    </lineage>
</organism>
<evidence type="ECO:0000256" key="4">
    <source>
        <dbReference type="ARBA" id="ARBA00022982"/>
    </source>
</evidence>